<keyword evidence="3" id="KW-0813">Transport</keyword>
<dbReference type="GO" id="GO:0006865">
    <property type="term" value="P:amino acid transport"/>
    <property type="evidence" value="ECO:0007669"/>
    <property type="project" value="UniProtKB-KW"/>
</dbReference>
<evidence type="ECO:0000256" key="1">
    <source>
        <dbReference type="ARBA" id="ARBA00004141"/>
    </source>
</evidence>
<dbReference type="PANTHER" id="PTHR20772:SF2">
    <property type="entry name" value="PROTEIN FMP42"/>
    <property type="match status" value="1"/>
</dbReference>
<dbReference type="GeneID" id="24424840"/>
<comment type="similarity">
    <text evidence="2">Belongs to the SLC43A transporter (TC 2.A.1.44) family.</text>
</comment>
<comment type="subcellular location">
    <subcellularLocation>
        <location evidence="1">Membrane</location>
        <topology evidence="1">Multi-pass membrane protein</topology>
    </subcellularLocation>
</comment>
<feature type="transmembrane region" description="Helical" evidence="8">
    <location>
        <begin position="21"/>
        <end position="41"/>
    </location>
</feature>
<keyword evidence="6 8" id="KW-1133">Transmembrane helix</keyword>
<feature type="transmembrane region" description="Helical" evidence="8">
    <location>
        <begin position="170"/>
        <end position="192"/>
    </location>
</feature>
<dbReference type="KEGG" id="bmic:BMR1_03g01030"/>
<evidence type="ECO:0000313" key="10">
    <source>
        <dbReference type="Proteomes" id="UP000002899"/>
    </source>
</evidence>
<organism evidence="9 10">
    <name type="scientific">Babesia microti (strain RI)</name>
    <dbReference type="NCBI Taxonomy" id="1133968"/>
    <lineage>
        <taxon>Eukaryota</taxon>
        <taxon>Sar</taxon>
        <taxon>Alveolata</taxon>
        <taxon>Apicomplexa</taxon>
        <taxon>Aconoidasida</taxon>
        <taxon>Piroplasmida</taxon>
        <taxon>Babesiidae</taxon>
        <taxon>Babesia</taxon>
    </lineage>
</organism>
<dbReference type="CDD" id="cd06174">
    <property type="entry name" value="MFS"/>
    <property type="match status" value="1"/>
</dbReference>
<dbReference type="InterPro" id="IPR052599">
    <property type="entry name" value="SLC43A_AATransporter"/>
</dbReference>
<evidence type="ECO:0000256" key="7">
    <source>
        <dbReference type="ARBA" id="ARBA00023136"/>
    </source>
</evidence>
<proteinExistence type="inferred from homology"/>
<dbReference type="SUPFAM" id="SSF103473">
    <property type="entry name" value="MFS general substrate transporter"/>
    <property type="match status" value="1"/>
</dbReference>
<keyword evidence="4 8" id="KW-0812">Transmembrane</keyword>
<dbReference type="RefSeq" id="XP_012648816.1">
    <property type="nucleotide sequence ID" value="XM_012793362.1"/>
</dbReference>
<keyword evidence="7 8" id="KW-0472">Membrane</keyword>
<dbReference type="GO" id="GO:0016020">
    <property type="term" value="C:membrane"/>
    <property type="evidence" value="ECO:0007669"/>
    <property type="project" value="UniProtKB-SubCell"/>
</dbReference>
<reference evidence="9 10" key="1">
    <citation type="journal article" date="2012" name="Nucleic Acids Res.">
        <title>Sequencing of the smallest Apicomplexan genome from the human pathogen Babesia microti.</title>
        <authorList>
            <person name="Cornillot E."/>
            <person name="Hadj-Kaddour K."/>
            <person name="Dassouli A."/>
            <person name="Noel B."/>
            <person name="Ranwez V."/>
            <person name="Vacherie B."/>
            <person name="Augagneur Y."/>
            <person name="Bres V."/>
            <person name="Duclos A."/>
            <person name="Randazzo S."/>
            <person name="Carcy B."/>
            <person name="Debierre-Grockiego F."/>
            <person name="Delbecq S."/>
            <person name="Moubri-Menage K."/>
            <person name="Shams-Eldin H."/>
            <person name="Usmani-Brown S."/>
            <person name="Bringaud F."/>
            <person name="Wincker P."/>
            <person name="Vivares C.P."/>
            <person name="Schwarz R.T."/>
            <person name="Schetters T.P."/>
            <person name="Krause P.J."/>
            <person name="Gorenflot A."/>
            <person name="Berry V."/>
            <person name="Barbe V."/>
            <person name="Ben Mamoun C."/>
        </authorList>
    </citation>
    <scope>NUCLEOTIDE SEQUENCE [LARGE SCALE GENOMIC DNA]</scope>
    <source>
        <strain evidence="9 10">RI</strain>
    </source>
</reference>
<feature type="transmembrane region" description="Helical" evidence="8">
    <location>
        <begin position="247"/>
        <end position="270"/>
    </location>
</feature>
<evidence type="ECO:0000256" key="6">
    <source>
        <dbReference type="ARBA" id="ARBA00022989"/>
    </source>
</evidence>
<feature type="transmembrane region" description="Helical" evidence="8">
    <location>
        <begin position="369"/>
        <end position="395"/>
    </location>
</feature>
<name>A0A0K3AQR6_BABMR</name>
<sequence length="438" mass="49270">MAFRIHKYMHLLKQNFRAIEWKNITLLILLLFHIIFTNAYYDNWSSLSKFFLRGDVYSSYCTADEQKGLPLPDGRCDKQRLYVSKLLPITRFIHCAFSCIAGSMLEKFGPFITASIGLTAAILSWILIGLWVNVHWCIIASCVFRAVSVDTSGFPVLMIRQKFPNCRNMIMSIIGAFSSLSSSVPIILNLILDDTRVTFTGLSLTYAFLILGITWIAVSIIFLRFLDGKDSEIAVVDAVSISNRISLWDCLVSTKFVCIASFFFCVNITMTFHQYFINFSFDSDSPTVKILEISFVASFLPCIALGAYVERYGITIILLILNSVGLVVPILSLYPCNATGIAMSLCIMLIYSLYITSIFCYVQLVFPAYNFGIIVGIISTVGGCGSILCIFIIDLCQTEDYIFNVNITMVFLRLFAFVPLIYIHKARFSEKINSQTTA</sequence>
<feature type="transmembrane region" description="Helical" evidence="8">
    <location>
        <begin position="290"/>
        <end position="309"/>
    </location>
</feature>
<keyword evidence="5" id="KW-0029">Amino-acid transport</keyword>
<dbReference type="OMA" id="MACMVFL"/>
<keyword evidence="10" id="KW-1185">Reference proteome</keyword>
<evidence type="ECO:0000313" key="9">
    <source>
        <dbReference type="EMBL" id="CTQ40805.1"/>
    </source>
</evidence>
<evidence type="ECO:0000256" key="4">
    <source>
        <dbReference type="ARBA" id="ARBA00022692"/>
    </source>
</evidence>
<feature type="transmembrane region" description="Helical" evidence="8">
    <location>
        <begin position="316"/>
        <end position="334"/>
    </location>
</feature>
<dbReference type="AlphaFoldDB" id="A0A0K3AQR6"/>
<feature type="transmembrane region" description="Helical" evidence="8">
    <location>
        <begin position="340"/>
        <end position="362"/>
    </location>
</feature>
<reference evidence="9 10" key="2">
    <citation type="journal article" date="2013" name="PLoS ONE">
        <title>Whole genome mapping and re-organization of the nuclear and mitochondrial genomes of Babesia microti isolates.</title>
        <authorList>
            <person name="Cornillot E."/>
            <person name="Dassouli A."/>
            <person name="Garg A."/>
            <person name="Pachikara N."/>
            <person name="Randazzo S."/>
            <person name="Depoix D."/>
            <person name="Carcy B."/>
            <person name="Delbecq S."/>
            <person name="Frutos R."/>
            <person name="Silva J.C."/>
            <person name="Sutton R."/>
            <person name="Krause P.J."/>
            <person name="Mamoun C.B."/>
        </authorList>
    </citation>
    <scope>NUCLEOTIDE SEQUENCE [LARGE SCALE GENOMIC DNA]</scope>
    <source>
        <strain evidence="9 10">RI</strain>
    </source>
</reference>
<protein>
    <submittedName>
        <fullName evidence="9">Uncharacterized protein</fullName>
    </submittedName>
</protein>
<reference evidence="9 10" key="3">
    <citation type="journal article" date="2016" name="Sci. Rep.">
        <title>Genome-wide diversity and gene expression profiling of Babesia microti isolates identify polymorphic genes that mediate host-pathogen interactions.</title>
        <authorList>
            <person name="Silva J.C."/>
            <person name="Cornillot E."/>
            <person name="McCracken C."/>
            <person name="Usmani-Brown S."/>
            <person name="Dwivedi A."/>
            <person name="Ifeonu O.O."/>
            <person name="Crabtree J."/>
            <person name="Gotia H.T."/>
            <person name="Virji A.Z."/>
            <person name="Reynes C."/>
            <person name="Colinge J."/>
            <person name="Kumar V."/>
            <person name="Lawres L."/>
            <person name="Pazzi J.E."/>
            <person name="Pablo J.V."/>
            <person name="Hung C."/>
            <person name="Brancato J."/>
            <person name="Kumari P."/>
            <person name="Orvis J."/>
            <person name="Tretina K."/>
            <person name="Chibucos M."/>
            <person name="Ott S."/>
            <person name="Sadzewicz L."/>
            <person name="Sengamalay N."/>
            <person name="Shetty A.C."/>
            <person name="Su Q."/>
            <person name="Tallon L."/>
            <person name="Fraser C.M."/>
            <person name="Frutos R."/>
            <person name="Molina D.M."/>
            <person name="Krause P.J."/>
            <person name="Ben Mamoun C."/>
        </authorList>
    </citation>
    <scope>NUCLEOTIDE SEQUENCE [LARGE SCALE GENOMIC DNA]</scope>
    <source>
        <strain evidence="9 10">RI</strain>
    </source>
</reference>
<dbReference type="Gene3D" id="1.20.1250.20">
    <property type="entry name" value="MFS general substrate transporter like domains"/>
    <property type="match status" value="1"/>
</dbReference>
<feature type="transmembrane region" description="Helical" evidence="8">
    <location>
        <begin position="112"/>
        <end position="132"/>
    </location>
</feature>
<evidence type="ECO:0000256" key="2">
    <source>
        <dbReference type="ARBA" id="ARBA00006595"/>
    </source>
</evidence>
<dbReference type="EMBL" id="LN871598">
    <property type="protein sequence ID" value="CTQ40805.1"/>
    <property type="molecule type" value="Genomic_DNA"/>
</dbReference>
<feature type="transmembrane region" description="Helical" evidence="8">
    <location>
        <begin position="401"/>
        <end position="423"/>
    </location>
</feature>
<evidence type="ECO:0000256" key="3">
    <source>
        <dbReference type="ARBA" id="ARBA00022448"/>
    </source>
</evidence>
<gene>
    <name evidence="9" type="ORF">BMR1_03g01030</name>
</gene>
<dbReference type="OrthoDB" id="330047at2759"/>
<dbReference type="Proteomes" id="UP000002899">
    <property type="component" value="Chromosome III"/>
</dbReference>
<feature type="transmembrane region" description="Helical" evidence="8">
    <location>
        <begin position="204"/>
        <end position="226"/>
    </location>
</feature>
<accession>A0A0K3AQR6</accession>
<dbReference type="PANTHER" id="PTHR20772">
    <property type="entry name" value="PROTEIN FMP42"/>
    <property type="match status" value="1"/>
</dbReference>
<evidence type="ECO:0000256" key="8">
    <source>
        <dbReference type="SAM" id="Phobius"/>
    </source>
</evidence>
<evidence type="ECO:0000256" key="5">
    <source>
        <dbReference type="ARBA" id="ARBA00022970"/>
    </source>
</evidence>
<dbReference type="VEuPathDB" id="PiroplasmaDB:BMR1_03g01030"/>
<dbReference type="InterPro" id="IPR036259">
    <property type="entry name" value="MFS_trans_sf"/>
</dbReference>